<evidence type="ECO:0000313" key="3">
    <source>
        <dbReference type="EMBL" id="MDT2810070.1"/>
    </source>
</evidence>
<dbReference type="InterPro" id="IPR007119">
    <property type="entry name" value="Phage_tail_spike_N"/>
</dbReference>
<dbReference type="Pfam" id="PF06605">
    <property type="entry name" value="Prophage_tail"/>
    <property type="match status" value="1"/>
</dbReference>
<dbReference type="InterPro" id="IPR030392">
    <property type="entry name" value="S74_ICA"/>
</dbReference>
<protein>
    <submittedName>
        <fullName evidence="3">Phage tail spike protein</fullName>
    </submittedName>
</protein>
<dbReference type="NCBIfam" id="TIGR01665">
    <property type="entry name" value="put_anti_recept"/>
    <property type="match status" value="1"/>
</dbReference>
<dbReference type="EMBL" id="JARQBJ010000002">
    <property type="protein sequence ID" value="MDT2810070.1"/>
    <property type="molecule type" value="Genomic_DNA"/>
</dbReference>
<keyword evidence="1" id="KW-0175">Coiled coil</keyword>
<feature type="domain" description="Peptidase S74" evidence="2">
    <location>
        <begin position="1312"/>
        <end position="1409"/>
    </location>
</feature>
<name>A0AAW8U2A8_9ENTE</name>
<dbReference type="Pfam" id="PF07902">
    <property type="entry name" value="Gp58"/>
    <property type="match status" value="1"/>
</dbReference>
<feature type="coiled-coil region" evidence="1">
    <location>
        <begin position="1395"/>
        <end position="1422"/>
    </location>
</feature>
<sequence length="1422" mass="154998">MIKLFEKTATSFETNGIGLLTNYIFDPKVKEERNGYFAFTFKIPLHTKYGIQIAGEMIVTADCPGVGEQPFRIQKVIPSMGILSVEANHIFYDLADNFIENINIVGANGQRAGQHILENTAFSNNFTFRSDLANNYNCRIVRYNPVEAFLDDSKDNTFVSRWGGEIKRDKYEIIMNNMRGTDRGVRISNRKNLTGYEATIDYETVVTRIVPQGYDGLMLPEMYVDSPLIEQYTHPKIAVVQYAQIKAQTESEPKEDELPLEEAYEELRRLASEEFSEHHVDEPKATYKINFIDLRKTTEYKDFEHLEEILPWDWVTVDHDEDNLHVKARLQSYTWDPLMGMYVELILGSVKSTVSGSMGKDVDYQDQIDQIREISNSAMKSADGKNTVFIGLYGEDGTGEPAATKIGDLWFKPEDDETVTKQWDGNAWITISSTAPDPELVEAIEEVGREVEQAQSDSATALENADNAVTKATDAAAKADQSVAAANQAKSDATSAVIKAQSALDDATSAIEGVEGVKTDLATEVTRLDGELSTKVELTEFNGLKGTVTSQGTQITQNTNDIKLKANQTEVDTIAGRVTSAESQLTVQAGKITGLTTVTDGHTTKIGALELQAGQFSLSLSSVRNDLDGLEIGARNYAKNSDRKLELSNVTNNRNQLNGDVPYNLASLAGEVVTISVEIEVKNAQPQTSGGSFRIGCEAEMPRTSGGTFYLGVWENLTAGQTIATKRISRTLTIPSDIVASAANGMHLYVQANGDYFRVTKIKLGLGSKALDWSLAPEDQATVTALTEVKVTVDSLTMTVADKADKTTVTQLANQWQQTTDLANGHTSQISSLGDAINLRVTQDQVDASILADKKILDTRDDNQPPSWYYTNYPKQNVSELKRTSTIGLNDGSYAQLTSEVTWIDKSVPIKQTARTNSMTSQRFSTSETTWSAWSTIADSSNVVSQINISNEGVLIAGDKIQILGNTYIESGVIKTAHIADAAITSAKIGSLSADKITAGTLNGGNVNIINLNADNIVSGTISGQNLSINLTSGEVMFTKGSIRNADATFVMDIVTGVVSSRGTVLSPNSTGDLLPTGFDLMNGKLQFMNGSYGETSVVYGGIDTNTHYGQVLNSSSSWISGNYFSNSPTLVVNSGDQTNSVWQSWKKNVALGTTDFKELPMLSSGVKAGLGLTGSKKAYDQNIIGGSMGIVSNATSSVCPDGFAQTKAVIQARNGIYMSSGFHYQVSGNSVSILTPASIRIGDTTNDNGSADAQKQSAASIFAQGHTFTFKGDTADLWANHHKLRGLYSATKSASANIYLDTDGSLYRATSARKYKTAITIADDVIQHAKKVLSIQPSSWFDKSELGQPTLERRYGFIADEFHEAGLREVVVYNKNEIESLAYDRIPMYHNVILSEHEQRIQDLENEVQKLKMEIEGLKAA</sequence>
<proteinExistence type="predicted"/>
<organism evidence="3 4">
    <name type="scientific">Enterococcus asini</name>
    <dbReference type="NCBI Taxonomy" id="57732"/>
    <lineage>
        <taxon>Bacteria</taxon>
        <taxon>Bacillati</taxon>
        <taxon>Bacillota</taxon>
        <taxon>Bacilli</taxon>
        <taxon>Lactobacillales</taxon>
        <taxon>Enterococcaceae</taxon>
        <taxon>Enterococcus</taxon>
    </lineage>
</organism>
<dbReference type="InterPro" id="IPR012892">
    <property type="entry name" value="Gp58"/>
</dbReference>
<comment type="caution">
    <text evidence="3">The sequence shown here is derived from an EMBL/GenBank/DDBJ whole genome shotgun (WGS) entry which is preliminary data.</text>
</comment>
<accession>A0AAW8U2A8</accession>
<evidence type="ECO:0000259" key="2">
    <source>
        <dbReference type="PROSITE" id="PS51688"/>
    </source>
</evidence>
<reference evidence="3" key="1">
    <citation type="submission" date="2023-03" db="EMBL/GenBank/DDBJ databases">
        <authorList>
            <person name="Shen W."/>
            <person name="Cai J."/>
        </authorList>
    </citation>
    <scope>NUCLEOTIDE SEQUENCE</scope>
    <source>
        <strain evidence="3">B226-2</strain>
    </source>
</reference>
<gene>
    <name evidence="3" type="ORF">P7H43_06205</name>
</gene>
<dbReference type="PROSITE" id="PS51688">
    <property type="entry name" value="ICA"/>
    <property type="match status" value="1"/>
</dbReference>
<dbReference type="InterPro" id="IPR010572">
    <property type="entry name" value="Tail_dom"/>
</dbReference>
<evidence type="ECO:0000256" key="1">
    <source>
        <dbReference type="SAM" id="Coils"/>
    </source>
</evidence>
<evidence type="ECO:0000313" key="4">
    <source>
        <dbReference type="Proteomes" id="UP001256711"/>
    </source>
</evidence>
<dbReference type="Proteomes" id="UP001256711">
    <property type="component" value="Unassembled WGS sequence"/>
</dbReference>
<dbReference type="RefSeq" id="WP_311835302.1">
    <property type="nucleotide sequence ID" value="NZ_JARQBJ010000002.1"/>
</dbReference>